<keyword evidence="2" id="KW-1003">Cell membrane</keyword>
<evidence type="ECO:0000313" key="10">
    <source>
        <dbReference type="EMBL" id="MBB6579306.1"/>
    </source>
</evidence>
<evidence type="ECO:0000256" key="8">
    <source>
        <dbReference type="SAM" id="Phobius"/>
    </source>
</evidence>
<evidence type="ECO:0000256" key="3">
    <source>
        <dbReference type="ARBA" id="ARBA00022679"/>
    </source>
</evidence>
<dbReference type="CDD" id="cd16017">
    <property type="entry name" value="LptA"/>
    <property type="match status" value="1"/>
</dbReference>
<evidence type="ECO:0000256" key="4">
    <source>
        <dbReference type="ARBA" id="ARBA00022692"/>
    </source>
</evidence>
<dbReference type="PANTHER" id="PTHR30443">
    <property type="entry name" value="INNER MEMBRANE PROTEIN"/>
    <property type="match status" value="1"/>
</dbReference>
<dbReference type="EMBL" id="JACHKZ010000027">
    <property type="protein sequence ID" value="MBB6579306.1"/>
    <property type="molecule type" value="Genomic_DNA"/>
</dbReference>
<feature type="transmembrane region" description="Helical" evidence="8">
    <location>
        <begin position="111"/>
        <end position="134"/>
    </location>
</feature>
<comment type="caution">
    <text evidence="10">The sequence shown here is derived from an EMBL/GenBank/DDBJ whole genome shotgun (WGS) entry which is preliminary data.</text>
</comment>
<dbReference type="SUPFAM" id="SSF53649">
    <property type="entry name" value="Alkaline phosphatase-like"/>
    <property type="match status" value="1"/>
</dbReference>
<dbReference type="RefSeq" id="WP_184710622.1">
    <property type="nucleotide sequence ID" value="NZ_JACHKZ010000027.1"/>
</dbReference>
<comment type="similarity">
    <text evidence="7">Belongs to the phosphoethanolamine transferase family.</text>
</comment>
<evidence type="ECO:0000313" key="11">
    <source>
        <dbReference type="Proteomes" id="UP000562492"/>
    </source>
</evidence>
<dbReference type="Pfam" id="PF00884">
    <property type="entry name" value="Sulfatase"/>
    <property type="match status" value="1"/>
</dbReference>
<evidence type="ECO:0000256" key="2">
    <source>
        <dbReference type="ARBA" id="ARBA00022475"/>
    </source>
</evidence>
<feature type="transmembrane region" description="Helical" evidence="8">
    <location>
        <begin position="17"/>
        <end position="37"/>
    </location>
</feature>
<keyword evidence="3" id="KW-0808">Transferase</keyword>
<dbReference type="InterPro" id="IPR017850">
    <property type="entry name" value="Alkaline_phosphatase_core_sf"/>
</dbReference>
<feature type="domain" description="Sulfatase N-terminal" evidence="9">
    <location>
        <begin position="201"/>
        <end position="481"/>
    </location>
</feature>
<feature type="transmembrane region" description="Helical" evidence="8">
    <location>
        <begin position="146"/>
        <end position="166"/>
    </location>
</feature>
<keyword evidence="5 8" id="KW-1133">Transmembrane helix</keyword>
<sequence>MSQEITTGKSTEQRLRLWASALLLTGLMLYGLGYLHINDAESAMRRLLLAALTCGFYLYSARRGWATKWACGISLLFSLYVMLGIGRGYGYPTTVLAASALETDVQESWEFLLNLDVTDIALGLIAAALAVFYGRLRPQALRRFSAVLWVALAILNVFGLFTVQAIKSVVKYRSEHAVLEAKPGAVDWQIERVERNRNLKVLVIGESVNRRYMSVMGSPWKTTPFLDASPHVAAYAQYHAPAPNTVTSLVRTLSYSSMADGSFDPDRNVMALAHAAGYTAHWISNQGSVGKHDTKIAWIARQADTYRFLDQPPAVAPYRDDFAMLNVLRSQLETPGTIAPDAVIVLHMMGSHPDACERVTDMPIAFQSGQGHHIDCYLTSLRKLDLFLQALDGLLQTWRPDQHEILFVSDHSLRVEPASDWERWKEQWHMPNKNIYVEPNIQEAYDTALLHIDTGRKEAMRNATPISGYDFFHLYANWLGVKSRMVQPDKNLIAPTSSAPIQVYNWQRMVPWSELPDAPVFAPAPAEGGGAVSAAAPAR</sequence>
<name>A0ABR6RJF7_9BURK</name>
<dbReference type="PANTHER" id="PTHR30443:SF4">
    <property type="entry name" value="PHOSPHOETHANOLAMINE TRANSFERASE OPGE-RELATED"/>
    <property type="match status" value="1"/>
</dbReference>
<proteinExistence type="inferred from homology"/>
<dbReference type="InterPro" id="IPR040423">
    <property type="entry name" value="PEA_transferase"/>
</dbReference>
<keyword evidence="11" id="KW-1185">Reference proteome</keyword>
<keyword evidence="4 8" id="KW-0812">Transmembrane</keyword>
<evidence type="ECO:0000256" key="5">
    <source>
        <dbReference type="ARBA" id="ARBA00022989"/>
    </source>
</evidence>
<accession>A0ABR6RJF7</accession>
<keyword evidence="6 8" id="KW-0472">Membrane</keyword>
<evidence type="ECO:0000256" key="1">
    <source>
        <dbReference type="ARBA" id="ARBA00004651"/>
    </source>
</evidence>
<reference evidence="10 11" key="1">
    <citation type="submission" date="2020-08" db="EMBL/GenBank/DDBJ databases">
        <title>Functional genomics of gut bacteria from endangered species of beetles.</title>
        <authorList>
            <person name="Carlos-Shanley C."/>
        </authorList>
    </citation>
    <scope>NUCLEOTIDE SEQUENCE [LARGE SCALE GENOMIC DNA]</scope>
    <source>
        <strain evidence="10 11">S00124</strain>
    </source>
</reference>
<dbReference type="InterPro" id="IPR000917">
    <property type="entry name" value="Sulfatase_N"/>
</dbReference>
<protein>
    <submittedName>
        <fullName evidence="10">Glucan phosphoethanolaminetransferase (Alkaline phosphatase superfamily)</fullName>
    </submittedName>
</protein>
<dbReference type="InterPro" id="IPR058130">
    <property type="entry name" value="PEA_transf_C"/>
</dbReference>
<feature type="transmembrane region" description="Helical" evidence="8">
    <location>
        <begin position="71"/>
        <end position="91"/>
    </location>
</feature>
<gene>
    <name evidence="10" type="ORF">HNP33_003418</name>
</gene>
<evidence type="ECO:0000256" key="6">
    <source>
        <dbReference type="ARBA" id="ARBA00023136"/>
    </source>
</evidence>
<dbReference type="Proteomes" id="UP000562492">
    <property type="component" value="Unassembled WGS sequence"/>
</dbReference>
<dbReference type="Gene3D" id="3.40.720.10">
    <property type="entry name" value="Alkaline Phosphatase, subunit A"/>
    <property type="match status" value="1"/>
</dbReference>
<organism evidence="10 11">
    <name type="scientific">Comamonas odontotermitis</name>
    <dbReference type="NCBI Taxonomy" id="379895"/>
    <lineage>
        <taxon>Bacteria</taxon>
        <taxon>Pseudomonadati</taxon>
        <taxon>Pseudomonadota</taxon>
        <taxon>Betaproteobacteria</taxon>
        <taxon>Burkholderiales</taxon>
        <taxon>Comamonadaceae</taxon>
        <taxon>Comamonas</taxon>
    </lineage>
</organism>
<evidence type="ECO:0000259" key="9">
    <source>
        <dbReference type="Pfam" id="PF00884"/>
    </source>
</evidence>
<evidence type="ECO:0000256" key="7">
    <source>
        <dbReference type="ARBA" id="ARBA00038481"/>
    </source>
</evidence>
<comment type="subcellular location">
    <subcellularLocation>
        <location evidence="1">Cell membrane</location>
        <topology evidence="1">Multi-pass membrane protein</topology>
    </subcellularLocation>
</comment>